<dbReference type="OrthoDB" id="9793734at2"/>
<accession>B5Y606</accession>
<sequence>MGKGKKTRDLILGTALEVFRERRYGNSSVNEIAKRLGVRTSLVYYYFANKEDIFNELAVTYRDGLEEEIRQHISFEGSLLQNVINILVTYKDYIRSHKDLYDTFREVEFVEKDLIRDYYQRITHLIAQVLPTDFSKLYDLETLAFAILGSVYFVVIKNLIWENKEDIDQELETVKVFLDKGIDIDGTFTPFIVPENPMESQEPQFASRGERTKYQLLKAGEKLFGEKGFEKTQLTEITSEAGVGLGTFYLYFESKTELLAEIVKYVNHTLRKTSRIYQDGLTDRRTIENVGFQAFYHLFKNMGPAYRIVREAEFVEPSIGIWYYTRLAEGYTKGLAQAMESKQIRPMDPEVLAYILMGVSHTTGIKWFVLDECKEINDNSVLTVLELVMHGLSGMERKVTNELQRNL</sequence>
<dbReference type="InterPro" id="IPR009057">
    <property type="entry name" value="Homeodomain-like_sf"/>
</dbReference>
<dbReference type="STRING" id="309798.COPRO5265_1384"/>
<keyword evidence="1 2" id="KW-0238">DNA-binding</keyword>
<dbReference type="SUPFAM" id="SSF46689">
    <property type="entry name" value="Homeodomain-like"/>
    <property type="match status" value="2"/>
</dbReference>
<feature type="DNA-binding region" description="H-T-H motif" evidence="2">
    <location>
        <begin position="233"/>
        <end position="252"/>
    </location>
</feature>
<keyword evidence="5" id="KW-1185">Reference proteome</keyword>
<dbReference type="PRINTS" id="PR00455">
    <property type="entry name" value="HTHTETR"/>
</dbReference>
<dbReference type="InterPro" id="IPR001647">
    <property type="entry name" value="HTH_TetR"/>
</dbReference>
<organism evidence="4 5">
    <name type="scientific">Coprothermobacter proteolyticus (strain ATCC 35245 / DSM 5265 / OCM 4 / BT)</name>
    <dbReference type="NCBI Taxonomy" id="309798"/>
    <lineage>
        <taxon>Bacteria</taxon>
        <taxon>Pseudomonadati</taxon>
        <taxon>Coprothermobacterota</taxon>
        <taxon>Coprothermobacteria</taxon>
        <taxon>Coprothermobacterales</taxon>
        <taxon>Coprothermobacteraceae</taxon>
        <taxon>Coprothermobacter</taxon>
    </lineage>
</organism>
<dbReference type="RefSeq" id="WP_012544347.1">
    <property type="nucleotide sequence ID" value="NC_011295.1"/>
</dbReference>
<dbReference type="AlphaFoldDB" id="B5Y606"/>
<evidence type="ECO:0000256" key="2">
    <source>
        <dbReference type="PROSITE-ProRule" id="PRU00335"/>
    </source>
</evidence>
<dbReference type="EMBL" id="CP001145">
    <property type="protein sequence ID" value="ACI17695.1"/>
    <property type="molecule type" value="Genomic_DNA"/>
</dbReference>
<protein>
    <submittedName>
        <fullName evidence="4">TetR family transcriptional regulator</fullName>
    </submittedName>
</protein>
<evidence type="ECO:0000259" key="3">
    <source>
        <dbReference type="PROSITE" id="PS50977"/>
    </source>
</evidence>
<dbReference type="PANTHER" id="PTHR43479">
    <property type="entry name" value="ACREF/ENVCD OPERON REPRESSOR-RELATED"/>
    <property type="match status" value="1"/>
</dbReference>
<dbReference type="Proteomes" id="UP000001732">
    <property type="component" value="Chromosome"/>
</dbReference>
<dbReference type="eggNOG" id="COG1309">
    <property type="taxonomic scope" value="Bacteria"/>
</dbReference>
<evidence type="ECO:0000313" key="5">
    <source>
        <dbReference type="Proteomes" id="UP000001732"/>
    </source>
</evidence>
<dbReference type="GO" id="GO:0003677">
    <property type="term" value="F:DNA binding"/>
    <property type="evidence" value="ECO:0007669"/>
    <property type="project" value="UniProtKB-UniRule"/>
</dbReference>
<name>B5Y606_COPPD</name>
<dbReference type="InterPro" id="IPR050624">
    <property type="entry name" value="HTH-type_Tx_Regulator"/>
</dbReference>
<dbReference type="InterPro" id="IPR036271">
    <property type="entry name" value="Tet_transcr_reg_TetR-rel_C_sf"/>
</dbReference>
<evidence type="ECO:0000256" key="1">
    <source>
        <dbReference type="ARBA" id="ARBA00023125"/>
    </source>
</evidence>
<dbReference type="PROSITE" id="PS50977">
    <property type="entry name" value="HTH_TETR_2"/>
    <property type="match status" value="2"/>
</dbReference>
<reference evidence="4 5" key="2">
    <citation type="journal article" date="2014" name="Genome Announc.">
        <title>Complete Genome Sequence of Coprothermobacter proteolyticus DSM 5265.</title>
        <authorList>
            <person name="Alexiev A."/>
            <person name="Coil D.A."/>
            <person name="Badger J.H."/>
            <person name="Enticknap J."/>
            <person name="Ward N."/>
            <person name="Robb F.T."/>
            <person name="Eisen J.A."/>
        </authorList>
    </citation>
    <scope>NUCLEOTIDE SEQUENCE [LARGE SCALE GENOMIC DNA]</scope>
    <source>
        <strain evidence="5">ATCC 35245 / DSM 5265 / OCM 4 / BT</strain>
    </source>
</reference>
<dbReference type="SUPFAM" id="SSF48498">
    <property type="entry name" value="Tetracyclin repressor-like, C-terminal domain"/>
    <property type="match status" value="1"/>
</dbReference>
<dbReference type="Gene3D" id="1.10.357.10">
    <property type="entry name" value="Tetracycline Repressor, domain 2"/>
    <property type="match status" value="2"/>
</dbReference>
<feature type="domain" description="HTH tetR-type" evidence="3">
    <location>
        <begin position="210"/>
        <end position="270"/>
    </location>
</feature>
<feature type="domain" description="HTH tetR-type" evidence="3">
    <location>
        <begin position="5"/>
        <end position="65"/>
    </location>
</feature>
<reference evidence="5" key="1">
    <citation type="submission" date="2008-08" db="EMBL/GenBank/DDBJ databases">
        <title>The complete genome sequence of Coprothermobacter proteolyticus strain ATCC 5245 / DSM 5265 / BT.</title>
        <authorList>
            <person name="Dodson R.J."/>
            <person name="Durkin A.S."/>
            <person name="Wu M."/>
            <person name="Eisen J."/>
            <person name="Sutton G."/>
        </authorList>
    </citation>
    <scope>NUCLEOTIDE SEQUENCE [LARGE SCALE GENOMIC DNA]</scope>
    <source>
        <strain evidence="5">ATCC 35245 / DSM 5265 / OCM 4 / BT</strain>
    </source>
</reference>
<evidence type="ECO:0000313" key="4">
    <source>
        <dbReference type="EMBL" id="ACI17695.1"/>
    </source>
</evidence>
<dbReference type="KEGG" id="cpo:COPRO5265_1384"/>
<dbReference type="HOGENOM" id="CLU_058230_0_0_9"/>
<dbReference type="Pfam" id="PF00440">
    <property type="entry name" value="TetR_N"/>
    <property type="match status" value="2"/>
</dbReference>
<proteinExistence type="predicted"/>
<feature type="DNA-binding region" description="H-T-H motif" evidence="2">
    <location>
        <begin position="28"/>
        <end position="47"/>
    </location>
</feature>
<gene>
    <name evidence="4" type="ordered locus">COPRO5265_1384</name>
</gene>
<dbReference type="PANTHER" id="PTHR43479:SF11">
    <property type="entry name" value="ACREF_ENVCD OPERON REPRESSOR-RELATED"/>
    <property type="match status" value="1"/>
</dbReference>